<dbReference type="SUPFAM" id="SSF52047">
    <property type="entry name" value="RNI-like"/>
    <property type="match status" value="1"/>
</dbReference>
<reference evidence="1 2" key="1">
    <citation type="submission" date="2016-03" db="EMBL/GenBank/DDBJ databases">
        <title>Whole genome sequencing of Grifola frondosa 9006-11.</title>
        <authorList>
            <person name="Min B."/>
            <person name="Park H."/>
            <person name="Kim J.-G."/>
            <person name="Cho H."/>
            <person name="Oh Y.-L."/>
            <person name="Kong W.-S."/>
            <person name="Choi I.-G."/>
        </authorList>
    </citation>
    <scope>NUCLEOTIDE SEQUENCE [LARGE SCALE GENOMIC DNA]</scope>
    <source>
        <strain evidence="1 2">9006-11</strain>
    </source>
</reference>
<dbReference type="Gene3D" id="3.80.10.10">
    <property type="entry name" value="Ribonuclease Inhibitor"/>
    <property type="match status" value="1"/>
</dbReference>
<comment type="caution">
    <text evidence="1">The sequence shown here is derived from an EMBL/GenBank/DDBJ whole genome shotgun (WGS) entry which is preliminary data.</text>
</comment>
<evidence type="ECO:0000313" key="1">
    <source>
        <dbReference type="EMBL" id="OBZ65443.1"/>
    </source>
</evidence>
<keyword evidence="2" id="KW-1185">Reference proteome</keyword>
<dbReference type="AlphaFoldDB" id="A0A1C7LL36"/>
<dbReference type="EMBL" id="LUGG01000044">
    <property type="protein sequence ID" value="OBZ65443.1"/>
    <property type="molecule type" value="Genomic_DNA"/>
</dbReference>
<organism evidence="1 2">
    <name type="scientific">Grifola frondosa</name>
    <name type="common">Maitake</name>
    <name type="synonym">Polyporus frondosus</name>
    <dbReference type="NCBI Taxonomy" id="5627"/>
    <lineage>
        <taxon>Eukaryota</taxon>
        <taxon>Fungi</taxon>
        <taxon>Dikarya</taxon>
        <taxon>Basidiomycota</taxon>
        <taxon>Agaricomycotina</taxon>
        <taxon>Agaricomycetes</taxon>
        <taxon>Polyporales</taxon>
        <taxon>Grifolaceae</taxon>
        <taxon>Grifola</taxon>
    </lineage>
</organism>
<accession>A0A1C7LL36</accession>
<dbReference type="OMA" id="NCHCISS"/>
<sequence length="654" mass="73083">MTARRLQNATELLENILSYVLAIPHDKFCTFRTPLTFVTSQHSSASDVLLVSKLWFRTGNRLLYESAIIRTSAQAQALKAAVSQTRSLGLLMRRLRVEAGHLDVFFLLATGLLPKIKILYISVDVGRGRDTWTSTVPPRLQINPAHILIDSLVDEQLAVQLVEEVLAPSIQKWTALTRVDLSDSYVLDVEENESLVMALCQAPSLERLFVGQRSARFEGDVLAEIAKNPKIRGIYCRGSVDWTTWKDAPEDLRRVLHFGLGVNSVSLQNIKFCDGNSIVYLPDLPDQILTKIFGFATHVHCPDISFFNQDLFTTSQFEKVQTVRRNIIASCKRFYRLGIMFLYSVPLITDYIGARLFGTHINSHPHHARFVRVLYLPEFPMCGNACRISVPLPSLVYVSRGALVLPALLSATSSESPSSVLSLSQLLSYRSDFEAFDIGLAPPSFAHLVHLRHLALKGGHVEPGVHAVPRDALPSLEHLDISQCGATLIPLFTEMRLPSLTHAAVSMKYGEETGHFLHAHGTALALLSVSDYSLLWPNQARILDMCPNIVELCLKRSGPLRPVTLTSRGKKYTKLERILLPDEDLPKNDDRGAVSRWKDFLWALDFKALVALVEFRLQIIWPCSEFAFILCGRIAELTICRMCMQVGGTAVFSV</sequence>
<evidence type="ECO:0000313" key="2">
    <source>
        <dbReference type="Proteomes" id="UP000092993"/>
    </source>
</evidence>
<name>A0A1C7LL36_GRIFR</name>
<gene>
    <name evidence="1" type="ORF">A0H81_14531</name>
</gene>
<dbReference type="Proteomes" id="UP000092993">
    <property type="component" value="Unassembled WGS sequence"/>
</dbReference>
<dbReference type="InterPro" id="IPR032675">
    <property type="entry name" value="LRR_dom_sf"/>
</dbReference>
<proteinExistence type="predicted"/>
<dbReference type="OrthoDB" id="2908272at2759"/>
<protein>
    <submittedName>
        <fullName evidence="1">Uncharacterized protein</fullName>
    </submittedName>
</protein>